<evidence type="ECO:0000256" key="11">
    <source>
        <dbReference type="ARBA" id="ARBA00023002"/>
    </source>
</evidence>
<dbReference type="CDD" id="cd04738">
    <property type="entry name" value="DHOD_2_like"/>
    <property type="match status" value="1"/>
</dbReference>
<keyword evidence="8" id="KW-0285">Flavoprotein</keyword>
<evidence type="ECO:0000256" key="8">
    <source>
        <dbReference type="ARBA" id="ARBA00022630"/>
    </source>
</evidence>
<evidence type="ECO:0000256" key="5">
    <source>
        <dbReference type="ARBA" id="ARBA00005359"/>
    </source>
</evidence>
<dbReference type="UniPathway" id="UPA00070">
    <property type="reaction ID" value="UER00946"/>
</dbReference>
<keyword evidence="11" id="KW-0560">Oxidoreductase</keyword>
<comment type="caution">
    <text evidence="16">The sequence shown here is derived from an EMBL/GenBank/DDBJ whole genome shotgun (WGS) entry which is preliminary data.</text>
</comment>
<evidence type="ECO:0000256" key="7">
    <source>
        <dbReference type="ARBA" id="ARBA00018366"/>
    </source>
</evidence>
<protein>
    <recommendedName>
        <fullName evidence="7 14">Dihydroorotate dehydrogenase (quinone)</fullName>
        <ecNumber evidence="6 14">1.3.5.2</ecNumber>
    </recommendedName>
</protein>
<dbReference type="AlphaFoldDB" id="A0A2H0N684"/>
<evidence type="ECO:0000256" key="3">
    <source>
        <dbReference type="ARBA" id="ARBA00004370"/>
    </source>
</evidence>
<dbReference type="GO" id="GO:0006207">
    <property type="term" value="P:'de novo' pyrimidine nucleobase biosynthetic process"/>
    <property type="evidence" value="ECO:0007669"/>
    <property type="project" value="UniProtKB-UniRule"/>
</dbReference>
<dbReference type="Proteomes" id="UP000229600">
    <property type="component" value="Unassembled WGS sequence"/>
</dbReference>
<dbReference type="NCBIfam" id="TIGR01036">
    <property type="entry name" value="pyrD_sub2"/>
    <property type="match status" value="1"/>
</dbReference>
<dbReference type="GO" id="GO:0005886">
    <property type="term" value="C:plasma membrane"/>
    <property type="evidence" value="ECO:0007669"/>
    <property type="project" value="TreeGrafter"/>
</dbReference>
<dbReference type="NCBIfam" id="NF003652">
    <property type="entry name" value="PRK05286.2-5"/>
    <property type="match status" value="1"/>
</dbReference>
<comment type="similarity">
    <text evidence="5">Belongs to the dihydroorotate dehydrogenase family. Type 2 subfamily.</text>
</comment>
<dbReference type="InterPro" id="IPR001295">
    <property type="entry name" value="Dihydroorotate_DH_CS"/>
</dbReference>
<dbReference type="PANTHER" id="PTHR48109">
    <property type="entry name" value="DIHYDROOROTATE DEHYDROGENASE (QUINONE), MITOCHONDRIAL-RELATED"/>
    <property type="match status" value="1"/>
</dbReference>
<evidence type="ECO:0000256" key="12">
    <source>
        <dbReference type="ARBA" id="ARBA00023136"/>
    </source>
</evidence>
<keyword evidence="12" id="KW-0472">Membrane</keyword>
<dbReference type="GO" id="GO:0106430">
    <property type="term" value="F:dihydroorotate dehydrogenase (quinone) activity"/>
    <property type="evidence" value="ECO:0007669"/>
    <property type="project" value="UniProtKB-EC"/>
</dbReference>
<sequence length="370" mass="41561">MLILLVHIRNKFFELCYKILLRPVLFRIDPEKVHDAFIGIGEYIGRYSFFRKILRLCFGYFHKSLEQNYFGIIFKNPIGLAAGFDKNGNIVNILGEIGFGYAEVGSITAMPCEGNPRPRLWRIPEKKSIRVNYGLKNDGVKAVGYRLVHSRLDIPLGVSIAKTNSESTVSTQEGIDDYAYSLQFLQKNDIGDYYTINVSCPNTYGGKPFEDPERLHKLLTQLQSIKGDRPVFLKFSPNMEQSTLDEILDVCKNFHIAGYICTNLHKEKGKEESEKGGLSGKAVEQLSNDLISYIYKREHGRAFIIGLGGIFSAEDAYEKIRCGASLVQLITGMIYGGPQTVSEINRGLVGLLKKDGYKNISEAIGSHHKI</sequence>
<comment type="catalytic activity">
    <reaction evidence="13">
        <text>(S)-dihydroorotate + a quinone = orotate + a quinol</text>
        <dbReference type="Rhea" id="RHEA:30187"/>
        <dbReference type="ChEBI" id="CHEBI:24646"/>
        <dbReference type="ChEBI" id="CHEBI:30839"/>
        <dbReference type="ChEBI" id="CHEBI:30864"/>
        <dbReference type="ChEBI" id="CHEBI:132124"/>
        <dbReference type="EC" id="1.3.5.2"/>
    </reaction>
</comment>
<dbReference type="GO" id="GO:0005737">
    <property type="term" value="C:cytoplasm"/>
    <property type="evidence" value="ECO:0007669"/>
    <property type="project" value="InterPro"/>
</dbReference>
<feature type="domain" description="Dihydroorotate dehydrogenase catalytic" evidence="15">
    <location>
        <begin position="65"/>
        <end position="349"/>
    </location>
</feature>
<dbReference type="GO" id="GO:0044205">
    <property type="term" value="P:'de novo' UMP biosynthetic process"/>
    <property type="evidence" value="ECO:0007669"/>
    <property type="project" value="UniProtKB-UniPathway"/>
</dbReference>
<evidence type="ECO:0000256" key="4">
    <source>
        <dbReference type="ARBA" id="ARBA00005161"/>
    </source>
</evidence>
<evidence type="ECO:0000256" key="9">
    <source>
        <dbReference type="ARBA" id="ARBA00022643"/>
    </source>
</evidence>
<dbReference type="InterPro" id="IPR013785">
    <property type="entry name" value="Aldolase_TIM"/>
</dbReference>
<dbReference type="InterPro" id="IPR050074">
    <property type="entry name" value="DHO_dehydrogenase"/>
</dbReference>
<dbReference type="PANTHER" id="PTHR48109:SF4">
    <property type="entry name" value="DIHYDROOROTATE DEHYDROGENASE (QUINONE), MITOCHONDRIAL"/>
    <property type="match status" value="1"/>
</dbReference>
<comment type="function">
    <text evidence="2">Catalyzes the conversion of dihydroorotate to orotate with quinone as electron acceptor.</text>
</comment>
<evidence type="ECO:0000313" key="17">
    <source>
        <dbReference type="Proteomes" id="UP000229600"/>
    </source>
</evidence>
<dbReference type="EMBL" id="PCWN01000011">
    <property type="protein sequence ID" value="PIR03616.1"/>
    <property type="molecule type" value="Genomic_DNA"/>
</dbReference>
<evidence type="ECO:0000256" key="1">
    <source>
        <dbReference type="ARBA" id="ARBA00001917"/>
    </source>
</evidence>
<dbReference type="Gene3D" id="3.20.20.70">
    <property type="entry name" value="Aldolase class I"/>
    <property type="match status" value="1"/>
</dbReference>
<comment type="pathway">
    <text evidence="4">Pyrimidine metabolism; UMP biosynthesis via de novo pathway; orotate from (S)-dihydroorotate (quinone route): step 1/1.</text>
</comment>
<dbReference type="Pfam" id="PF01180">
    <property type="entry name" value="DHO_dh"/>
    <property type="match status" value="1"/>
</dbReference>
<gene>
    <name evidence="16" type="ORF">COV59_05510</name>
</gene>
<keyword evidence="9" id="KW-0288">FMN</keyword>
<dbReference type="EC" id="1.3.5.2" evidence="6 14"/>
<evidence type="ECO:0000313" key="16">
    <source>
        <dbReference type="EMBL" id="PIR03616.1"/>
    </source>
</evidence>
<evidence type="ECO:0000256" key="2">
    <source>
        <dbReference type="ARBA" id="ARBA00003125"/>
    </source>
</evidence>
<evidence type="ECO:0000256" key="6">
    <source>
        <dbReference type="ARBA" id="ARBA00012791"/>
    </source>
</evidence>
<evidence type="ECO:0000256" key="14">
    <source>
        <dbReference type="NCBIfam" id="TIGR01036"/>
    </source>
</evidence>
<keyword evidence="10" id="KW-0665">Pyrimidine biosynthesis</keyword>
<proteinExistence type="inferred from homology"/>
<dbReference type="InterPro" id="IPR005720">
    <property type="entry name" value="Dihydroorotate_DH_cat"/>
</dbReference>
<evidence type="ECO:0000256" key="13">
    <source>
        <dbReference type="ARBA" id="ARBA00048639"/>
    </source>
</evidence>
<name>A0A2H0N684_9BACT</name>
<organism evidence="16 17">
    <name type="scientific">Candidatus Magasanikbacteria bacterium CG11_big_fil_rev_8_21_14_0_20_39_34</name>
    <dbReference type="NCBI Taxonomy" id="1974653"/>
    <lineage>
        <taxon>Bacteria</taxon>
        <taxon>Candidatus Magasanikiibacteriota</taxon>
    </lineage>
</organism>
<reference evidence="16 17" key="1">
    <citation type="submission" date="2017-09" db="EMBL/GenBank/DDBJ databases">
        <title>Depth-based differentiation of microbial function through sediment-hosted aquifers and enrichment of novel symbionts in the deep terrestrial subsurface.</title>
        <authorList>
            <person name="Probst A.J."/>
            <person name="Ladd B."/>
            <person name="Jarett J.K."/>
            <person name="Geller-Mcgrath D.E."/>
            <person name="Sieber C.M."/>
            <person name="Emerson J.B."/>
            <person name="Anantharaman K."/>
            <person name="Thomas B.C."/>
            <person name="Malmstrom R."/>
            <person name="Stieglmeier M."/>
            <person name="Klingl A."/>
            <person name="Woyke T."/>
            <person name="Ryan C.M."/>
            <person name="Banfield J.F."/>
        </authorList>
    </citation>
    <scope>NUCLEOTIDE SEQUENCE [LARGE SCALE GENOMIC DNA]</scope>
    <source>
        <strain evidence="16">CG11_big_fil_rev_8_21_14_0_20_39_34</strain>
    </source>
</reference>
<evidence type="ECO:0000259" key="15">
    <source>
        <dbReference type="Pfam" id="PF01180"/>
    </source>
</evidence>
<evidence type="ECO:0000256" key="10">
    <source>
        <dbReference type="ARBA" id="ARBA00022975"/>
    </source>
</evidence>
<comment type="subcellular location">
    <subcellularLocation>
        <location evidence="3">Membrane</location>
    </subcellularLocation>
</comment>
<comment type="cofactor">
    <cofactor evidence="1">
        <name>FMN</name>
        <dbReference type="ChEBI" id="CHEBI:58210"/>
    </cofactor>
</comment>
<dbReference type="SUPFAM" id="SSF51395">
    <property type="entry name" value="FMN-linked oxidoreductases"/>
    <property type="match status" value="1"/>
</dbReference>
<dbReference type="PROSITE" id="PS00912">
    <property type="entry name" value="DHODEHASE_2"/>
    <property type="match status" value="1"/>
</dbReference>
<accession>A0A2H0N684</accession>
<dbReference type="InterPro" id="IPR005719">
    <property type="entry name" value="Dihydroorotate_DH_2"/>
</dbReference>